<gene>
    <name evidence="1" type="ORF">BN1221_03575</name>
</gene>
<name>A0A0G4JYQ8_9GAMM</name>
<proteinExistence type="predicted"/>
<keyword evidence="2" id="KW-1185">Reference proteome</keyword>
<evidence type="ECO:0000313" key="2">
    <source>
        <dbReference type="Proteomes" id="UP000044377"/>
    </source>
</evidence>
<protein>
    <submittedName>
        <fullName evidence="1">Uncharacterized protein</fullName>
    </submittedName>
</protein>
<dbReference type="STRING" id="1109412.BN1221_03575"/>
<accession>A0A0G4JYQ8</accession>
<organism evidence="1 2">
    <name type="scientific">Brenneria goodwinii</name>
    <dbReference type="NCBI Taxonomy" id="1109412"/>
    <lineage>
        <taxon>Bacteria</taxon>
        <taxon>Pseudomonadati</taxon>
        <taxon>Pseudomonadota</taxon>
        <taxon>Gammaproteobacteria</taxon>
        <taxon>Enterobacterales</taxon>
        <taxon>Pectobacteriaceae</taxon>
        <taxon>Brenneria</taxon>
    </lineage>
</organism>
<reference evidence="2" key="1">
    <citation type="submission" date="2015-01" db="EMBL/GenBank/DDBJ databases">
        <authorList>
            <person name="Paterson Steve"/>
        </authorList>
    </citation>
    <scope>NUCLEOTIDE SEQUENCE [LARGE SCALE GENOMIC DNA]</scope>
    <source>
        <strain evidence="2">OBR1</strain>
    </source>
</reference>
<dbReference type="Proteomes" id="UP000044377">
    <property type="component" value="Unassembled WGS sequence"/>
</dbReference>
<sequence length="38" mass="4481">MDMRKKHQLSSLRQGKSNADAIVIREVSRIFWMLAVHQ</sequence>
<dbReference type="EMBL" id="CGIG01000001">
    <property type="protein sequence ID" value="CPR19092.1"/>
    <property type="molecule type" value="Genomic_DNA"/>
</dbReference>
<dbReference type="AlphaFoldDB" id="A0A0G4JYQ8"/>
<evidence type="ECO:0000313" key="1">
    <source>
        <dbReference type="EMBL" id="CPR19092.1"/>
    </source>
</evidence>